<accession>C0G542</accession>
<keyword evidence="3" id="KW-0238">DNA-binding</keyword>
<protein>
    <submittedName>
        <fullName evidence="7">AraC family transcriptional regulator</fullName>
    </submittedName>
</protein>
<dbReference type="EMBL" id="ACJD01000002">
    <property type="protein sequence ID" value="EEH15037.1"/>
    <property type="molecule type" value="Genomic_DNA"/>
</dbReference>
<dbReference type="InterPro" id="IPR018060">
    <property type="entry name" value="HTH_AraC"/>
</dbReference>
<dbReference type="CDD" id="cd06124">
    <property type="entry name" value="cupin_NimR-like_N"/>
    <property type="match status" value="1"/>
</dbReference>
<sequence>MISARFRDLVHYLREWAKLESSPMRFLPPPESLMPENEDLQRFHEHRIAMLESMTGPAIALPTRYPDGYFVPRHSHSRAQLLCASQGVVLVTTDAGRWMIPSDHAMWIPAGVEHSVAILGDVFMRSIYISVDAISGVPNYLHVVGLTDLMRCLIIDATSHDSIPAPESRDGLVIELILRDLHTLPEYPLGLPFPSDPRLQKLCRDFVKKPSSRATIDEWADRMAMSRRSFTRHFQRETGVSLSVWRQQACLFAAVPRLSEGEPVTSVALDLGYDSVSAFTTMFRRMLGVPPKFYQPRLDVAPFERSDKAAFG</sequence>
<dbReference type="InterPro" id="IPR009057">
    <property type="entry name" value="Homeodomain-like_sf"/>
</dbReference>
<evidence type="ECO:0000256" key="2">
    <source>
        <dbReference type="ARBA" id="ARBA00023015"/>
    </source>
</evidence>
<evidence type="ECO:0000256" key="1">
    <source>
        <dbReference type="ARBA" id="ARBA00022491"/>
    </source>
</evidence>
<dbReference type="SMART" id="SM00342">
    <property type="entry name" value="HTH_ARAC"/>
    <property type="match status" value="1"/>
</dbReference>
<keyword evidence="4" id="KW-0010">Activator</keyword>
<dbReference type="PANTHER" id="PTHR11019">
    <property type="entry name" value="HTH-TYPE TRANSCRIPTIONAL REGULATOR NIMR"/>
    <property type="match status" value="1"/>
</dbReference>
<comment type="caution">
    <text evidence="7">The sequence shown here is derived from an EMBL/GenBank/DDBJ whole genome shotgun (WGS) entry which is preliminary data.</text>
</comment>
<dbReference type="Gene3D" id="1.10.10.60">
    <property type="entry name" value="Homeodomain-like"/>
    <property type="match status" value="2"/>
</dbReference>
<dbReference type="InterPro" id="IPR003313">
    <property type="entry name" value="AraC-bd"/>
</dbReference>
<dbReference type="SUPFAM" id="SSF46689">
    <property type="entry name" value="Homeodomain-like"/>
    <property type="match status" value="1"/>
</dbReference>
<feature type="domain" description="HTH araC/xylS-type" evidence="6">
    <location>
        <begin position="197"/>
        <end position="297"/>
    </location>
</feature>
<proteinExistence type="predicted"/>
<evidence type="ECO:0000256" key="4">
    <source>
        <dbReference type="ARBA" id="ARBA00023159"/>
    </source>
</evidence>
<evidence type="ECO:0000259" key="6">
    <source>
        <dbReference type="PROSITE" id="PS01124"/>
    </source>
</evidence>
<gene>
    <name evidence="7" type="ORF">BCETI_2000125</name>
</gene>
<dbReference type="PANTHER" id="PTHR11019:SF159">
    <property type="entry name" value="TRANSCRIPTIONAL REGULATOR-RELATED"/>
    <property type="match status" value="1"/>
</dbReference>
<evidence type="ECO:0000313" key="7">
    <source>
        <dbReference type="EMBL" id="EEH15037.1"/>
    </source>
</evidence>
<dbReference type="PRINTS" id="PR00032">
    <property type="entry name" value="HTHARAC"/>
</dbReference>
<reference evidence="7 8" key="1">
    <citation type="submission" date="2009-03" db="EMBL/GenBank/DDBJ databases">
        <authorList>
            <person name="Setubal J.C."/>
            <person name="Boyle S."/>
            <person name="Crasta O.R."/>
            <person name="Gillespie J.J."/>
            <person name="Kenyon R.W."/>
            <person name="Lu J."/>
            <person name="Mane S."/>
            <person name="Nagrani S."/>
            <person name="Shallom J.M."/>
            <person name="Shallom S."/>
            <person name="Shukla M."/>
            <person name="Snyder E.E."/>
            <person name="Sobral B.W."/>
            <person name="Wattam A.R."/>
            <person name="Will R."/>
            <person name="Williams K."/>
            <person name="Yoo H."/>
            <person name="Bruce D.H."/>
            <person name="Detter C."/>
            <person name="Munk C."/>
            <person name="Brettin T.S."/>
            <person name="Ficht T."/>
        </authorList>
    </citation>
    <scope>NUCLEOTIDE SEQUENCE [LARGE SCALE GENOMIC DNA]</scope>
    <source>
        <strain evidence="7 8">Cudo</strain>
    </source>
</reference>
<dbReference type="AlphaFoldDB" id="C0G542"/>
<evidence type="ECO:0000313" key="8">
    <source>
        <dbReference type="Proteomes" id="UP000003678"/>
    </source>
</evidence>
<dbReference type="PROSITE" id="PS01124">
    <property type="entry name" value="HTH_ARAC_FAMILY_2"/>
    <property type="match status" value="1"/>
</dbReference>
<keyword evidence="5" id="KW-0804">Transcription</keyword>
<dbReference type="InterPro" id="IPR020449">
    <property type="entry name" value="Tscrpt_reg_AraC-type_HTH"/>
</dbReference>
<dbReference type="GO" id="GO:0003700">
    <property type="term" value="F:DNA-binding transcription factor activity"/>
    <property type="evidence" value="ECO:0007669"/>
    <property type="project" value="InterPro"/>
</dbReference>
<organism evidence="7 8">
    <name type="scientific">Brucella ceti str. Cudo</name>
    <dbReference type="NCBI Taxonomy" id="595497"/>
    <lineage>
        <taxon>Bacteria</taxon>
        <taxon>Pseudomonadati</taxon>
        <taxon>Pseudomonadota</taxon>
        <taxon>Alphaproteobacteria</taxon>
        <taxon>Hyphomicrobiales</taxon>
        <taxon>Brucellaceae</taxon>
        <taxon>Brucella/Ochrobactrum group</taxon>
        <taxon>Brucella</taxon>
    </lineage>
</organism>
<dbReference type="Gene3D" id="2.60.120.10">
    <property type="entry name" value="Jelly Rolls"/>
    <property type="match status" value="1"/>
</dbReference>
<evidence type="ECO:0000256" key="5">
    <source>
        <dbReference type="ARBA" id="ARBA00023163"/>
    </source>
</evidence>
<dbReference type="InterPro" id="IPR011051">
    <property type="entry name" value="RmlC_Cupin_sf"/>
</dbReference>
<dbReference type="InterPro" id="IPR014710">
    <property type="entry name" value="RmlC-like_jellyroll"/>
</dbReference>
<dbReference type="GO" id="GO:0043565">
    <property type="term" value="F:sequence-specific DNA binding"/>
    <property type="evidence" value="ECO:0007669"/>
    <property type="project" value="InterPro"/>
</dbReference>
<keyword evidence="1" id="KW-0678">Repressor</keyword>
<evidence type="ECO:0000256" key="3">
    <source>
        <dbReference type="ARBA" id="ARBA00023125"/>
    </source>
</evidence>
<dbReference type="Pfam" id="PF12833">
    <property type="entry name" value="HTH_18"/>
    <property type="match status" value="1"/>
</dbReference>
<keyword evidence="2" id="KW-0805">Transcription regulation</keyword>
<dbReference type="Pfam" id="PF02311">
    <property type="entry name" value="AraC_binding"/>
    <property type="match status" value="1"/>
</dbReference>
<dbReference type="Proteomes" id="UP000003678">
    <property type="component" value="Unassembled WGS sequence"/>
</dbReference>
<dbReference type="FunFam" id="1.10.10.60:FF:000132">
    <property type="entry name" value="AraC family transcriptional regulator"/>
    <property type="match status" value="1"/>
</dbReference>
<name>C0G542_9HYPH</name>
<dbReference type="SUPFAM" id="SSF51182">
    <property type="entry name" value="RmlC-like cupins"/>
    <property type="match status" value="1"/>
</dbReference>